<dbReference type="InterPro" id="IPR036390">
    <property type="entry name" value="WH_DNA-bd_sf"/>
</dbReference>
<evidence type="ECO:0000313" key="3">
    <source>
        <dbReference type="Proteomes" id="UP001501594"/>
    </source>
</evidence>
<organism evidence="2 3">
    <name type="scientific">Frondihabitans peucedani</name>
    <dbReference type="NCBI Taxonomy" id="598626"/>
    <lineage>
        <taxon>Bacteria</taxon>
        <taxon>Bacillati</taxon>
        <taxon>Actinomycetota</taxon>
        <taxon>Actinomycetes</taxon>
        <taxon>Micrococcales</taxon>
        <taxon>Microbacteriaceae</taxon>
        <taxon>Frondihabitans</taxon>
    </lineage>
</organism>
<dbReference type="SMART" id="SM00347">
    <property type="entry name" value="HTH_MARR"/>
    <property type="match status" value="1"/>
</dbReference>
<dbReference type="PROSITE" id="PS50995">
    <property type="entry name" value="HTH_MARR_2"/>
    <property type="match status" value="1"/>
</dbReference>
<dbReference type="PANTHER" id="PTHR33164:SF94">
    <property type="entry name" value="TRANSCRIPTIONAL REGULATORY PROTEIN-RELATED"/>
    <property type="match status" value="1"/>
</dbReference>
<name>A0ABP8E5V1_9MICO</name>
<dbReference type="Proteomes" id="UP001501594">
    <property type="component" value="Unassembled WGS sequence"/>
</dbReference>
<accession>A0ABP8E5V1</accession>
<gene>
    <name evidence="2" type="ORF">GCM10022256_29820</name>
</gene>
<dbReference type="Pfam" id="PF01047">
    <property type="entry name" value="MarR"/>
    <property type="match status" value="1"/>
</dbReference>
<dbReference type="Gene3D" id="1.10.10.10">
    <property type="entry name" value="Winged helix-like DNA-binding domain superfamily/Winged helix DNA-binding domain"/>
    <property type="match status" value="1"/>
</dbReference>
<proteinExistence type="predicted"/>
<dbReference type="PANTHER" id="PTHR33164">
    <property type="entry name" value="TRANSCRIPTIONAL REGULATOR, MARR FAMILY"/>
    <property type="match status" value="1"/>
</dbReference>
<evidence type="ECO:0000313" key="2">
    <source>
        <dbReference type="EMBL" id="GAA4267370.1"/>
    </source>
</evidence>
<evidence type="ECO:0000259" key="1">
    <source>
        <dbReference type="PROSITE" id="PS50995"/>
    </source>
</evidence>
<feature type="domain" description="HTH marR-type" evidence="1">
    <location>
        <begin position="1"/>
        <end position="131"/>
    </location>
</feature>
<keyword evidence="3" id="KW-1185">Reference proteome</keyword>
<dbReference type="InterPro" id="IPR036388">
    <property type="entry name" value="WH-like_DNA-bd_sf"/>
</dbReference>
<protein>
    <submittedName>
        <fullName evidence="2">MarR family transcriptional regulator</fullName>
    </submittedName>
</protein>
<dbReference type="InterPro" id="IPR039422">
    <property type="entry name" value="MarR/SlyA-like"/>
</dbReference>
<dbReference type="InterPro" id="IPR000835">
    <property type="entry name" value="HTH_MarR-typ"/>
</dbReference>
<comment type="caution">
    <text evidence="2">The sequence shown here is derived from an EMBL/GenBank/DDBJ whole genome shotgun (WGS) entry which is preliminary data.</text>
</comment>
<dbReference type="EMBL" id="BAABAU010000004">
    <property type="protein sequence ID" value="GAA4267370.1"/>
    <property type="molecule type" value="Genomic_DNA"/>
</dbReference>
<reference evidence="3" key="1">
    <citation type="journal article" date="2019" name="Int. J. Syst. Evol. Microbiol.">
        <title>The Global Catalogue of Microorganisms (GCM) 10K type strain sequencing project: providing services to taxonomists for standard genome sequencing and annotation.</title>
        <authorList>
            <consortium name="The Broad Institute Genomics Platform"/>
            <consortium name="The Broad Institute Genome Sequencing Center for Infectious Disease"/>
            <person name="Wu L."/>
            <person name="Ma J."/>
        </authorList>
    </citation>
    <scope>NUCLEOTIDE SEQUENCE [LARGE SCALE GENOMIC DNA]</scope>
    <source>
        <strain evidence="3">JCM 17442</strain>
    </source>
</reference>
<dbReference type="SUPFAM" id="SSF46785">
    <property type="entry name" value="Winged helix' DNA-binding domain"/>
    <property type="match status" value="1"/>
</dbReference>
<dbReference type="RefSeq" id="WP_344797608.1">
    <property type="nucleotide sequence ID" value="NZ_BAABAU010000004.1"/>
</dbReference>
<sequence length="149" mass="16032">MDALLKSANALMGIAARSVIQVEDRVTSPQLRVLVFLAAEGTQNLGAIAEELRVHPSNATRTCDKLLKADLITRSEDPADRRFVQLDLAPAGRELVESVLASRRKALSEVLDRIPDDARAVVLEGFSTFADAAGASHADGRFLLHLSTS</sequence>